<gene>
    <name evidence="1" type="ORF">ABV298_02960</name>
</gene>
<evidence type="ECO:0000313" key="1">
    <source>
        <dbReference type="EMBL" id="XCH25407.1"/>
    </source>
</evidence>
<dbReference type="AlphaFoldDB" id="A0AAU8FNN0"/>
<organism evidence="1">
    <name type="scientific">Dyadobacter sp. 676</name>
    <dbReference type="NCBI Taxonomy" id="3088362"/>
    <lineage>
        <taxon>Bacteria</taxon>
        <taxon>Pseudomonadati</taxon>
        <taxon>Bacteroidota</taxon>
        <taxon>Cytophagia</taxon>
        <taxon>Cytophagales</taxon>
        <taxon>Spirosomataceae</taxon>
        <taxon>Dyadobacter</taxon>
    </lineage>
</organism>
<dbReference type="EMBL" id="CP159289">
    <property type="protein sequence ID" value="XCH25407.1"/>
    <property type="molecule type" value="Genomic_DNA"/>
</dbReference>
<protein>
    <submittedName>
        <fullName evidence="1">Uncharacterized protein</fullName>
    </submittedName>
</protein>
<proteinExistence type="predicted"/>
<sequence length="69" mass="7906">MRNFMITIASTSEENILTFERHIIESETYPSRSYITNVVNRGGPEQPRGEVISIVELSDQDVKEYEGVE</sequence>
<accession>A0AAU8FNN0</accession>
<reference evidence="1" key="1">
    <citation type="submission" date="2024-06" db="EMBL/GenBank/DDBJ databases">
        <title>Sequencing and assembly of the genome of Dyadobacter sp. strain 676, a symbiont of Cyamopsis tetragonoloba.</title>
        <authorList>
            <person name="Guro P."/>
            <person name="Sazanova A."/>
            <person name="Kuznetsova I."/>
            <person name="Belimov A."/>
            <person name="Safronova V."/>
        </authorList>
    </citation>
    <scope>NUCLEOTIDE SEQUENCE</scope>
    <source>
        <strain evidence="1">676</strain>
    </source>
</reference>
<name>A0AAU8FNN0_9BACT</name>
<dbReference type="RefSeq" id="WP_353720708.1">
    <property type="nucleotide sequence ID" value="NZ_CP159289.1"/>
</dbReference>